<dbReference type="Gene3D" id="2.40.128.20">
    <property type="match status" value="1"/>
</dbReference>
<accession>A0A7J5YS68</accession>
<comment type="subcellular location">
    <subcellularLocation>
        <location evidence="1">Secreted</location>
    </subcellularLocation>
</comment>
<evidence type="ECO:0000256" key="5">
    <source>
        <dbReference type="SAM" id="SignalP"/>
    </source>
</evidence>
<evidence type="ECO:0000256" key="2">
    <source>
        <dbReference type="ARBA" id="ARBA00022525"/>
    </source>
</evidence>
<organism evidence="6 7">
    <name type="scientific">Dissostichus mawsoni</name>
    <name type="common">Antarctic cod</name>
    <dbReference type="NCBI Taxonomy" id="36200"/>
    <lineage>
        <taxon>Eukaryota</taxon>
        <taxon>Metazoa</taxon>
        <taxon>Chordata</taxon>
        <taxon>Craniata</taxon>
        <taxon>Vertebrata</taxon>
        <taxon>Euteleostomi</taxon>
        <taxon>Actinopterygii</taxon>
        <taxon>Neopterygii</taxon>
        <taxon>Teleostei</taxon>
        <taxon>Neoteleostei</taxon>
        <taxon>Acanthomorphata</taxon>
        <taxon>Eupercaria</taxon>
        <taxon>Perciformes</taxon>
        <taxon>Notothenioidei</taxon>
        <taxon>Nototheniidae</taxon>
        <taxon>Dissostichus</taxon>
    </lineage>
</organism>
<dbReference type="GO" id="GO:0005576">
    <property type="term" value="C:extracellular region"/>
    <property type="evidence" value="ECO:0007669"/>
    <property type="project" value="UniProtKB-SubCell"/>
</dbReference>
<keyword evidence="4" id="KW-0325">Glycoprotein</keyword>
<evidence type="ECO:0000256" key="1">
    <source>
        <dbReference type="ARBA" id="ARBA00004613"/>
    </source>
</evidence>
<name>A0A7J5YS68_DISMA</name>
<sequence>MFAVFASALCLVAVSHSAPLVCEDVLRPLVGLDNEDVDGKWTLVAGSLNDSAAADDLKRRKSVPADLHNSTNTEGNRVGDLCQAVPYNFTWNFYQSTCLDCVLLRLESAPSKSVDMYLLSKRRELDQKEMDDFRAQCCLRTKQKTADSIS</sequence>
<evidence type="ECO:0000313" key="6">
    <source>
        <dbReference type="EMBL" id="KAF3852250.1"/>
    </source>
</evidence>
<evidence type="ECO:0008006" key="8">
    <source>
        <dbReference type="Google" id="ProtNLM"/>
    </source>
</evidence>
<evidence type="ECO:0000313" key="7">
    <source>
        <dbReference type="Proteomes" id="UP000518266"/>
    </source>
</evidence>
<dbReference type="Proteomes" id="UP000518266">
    <property type="component" value="Unassembled WGS sequence"/>
</dbReference>
<keyword evidence="7" id="KW-1185">Reference proteome</keyword>
<protein>
    <recommendedName>
        <fullName evidence="8">Apolipoprotein M</fullName>
    </recommendedName>
</protein>
<dbReference type="EMBL" id="JAAKFY010000009">
    <property type="protein sequence ID" value="KAF3852250.1"/>
    <property type="molecule type" value="Genomic_DNA"/>
</dbReference>
<proteinExistence type="predicted"/>
<feature type="signal peptide" evidence="5">
    <location>
        <begin position="1"/>
        <end position="17"/>
    </location>
</feature>
<feature type="chain" id="PRO_5029691448" description="Apolipoprotein M" evidence="5">
    <location>
        <begin position="18"/>
        <end position="150"/>
    </location>
</feature>
<keyword evidence="2" id="KW-0964">Secreted</keyword>
<dbReference type="InterPro" id="IPR012674">
    <property type="entry name" value="Calycin"/>
</dbReference>
<evidence type="ECO:0000256" key="3">
    <source>
        <dbReference type="ARBA" id="ARBA00022729"/>
    </source>
</evidence>
<dbReference type="OrthoDB" id="8928962at2759"/>
<dbReference type="PANTHER" id="PTHR11967">
    <property type="entry name" value="ALPHA-1-ACID GLYCOPROTEIN"/>
    <property type="match status" value="1"/>
</dbReference>
<reference evidence="6 7" key="1">
    <citation type="submission" date="2020-03" db="EMBL/GenBank/DDBJ databases">
        <title>Dissostichus mawsoni Genome sequencing and assembly.</title>
        <authorList>
            <person name="Park H."/>
        </authorList>
    </citation>
    <scope>NUCLEOTIDE SEQUENCE [LARGE SCALE GENOMIC DNA]</scope>
    <source>
        <strain evidence="6">DM0001</strain>
        <tissue evidence="6">Muscle</tissue>
    </source>
</reference>
<evidence type="ECO:0000256" key="4">
    <source>
        <dbReference type="ARBA" id="ARBA00023180"/>
    </source>
</evidence>
<gene>
    <name evidence="6" type="ORF">F7725_005605</name>
</gene>
<dbReference type="PANTHER" id="PTHR11967:SF2">
    <property type="entry name" value="ALPHA-1-ACID GLYCOPROTEIN 1"/>
    <property type="match status" value="1"/>
</dbReference>
<keyword evidence="3 5" id="KW-0732">Signal</keyword>
<comment type="caution">
    <text evidence="6">The sequence shown here is derived from an EMBL/GenBank/DDBJ whole genome shotgun (WGS) entry which is preliminary data.</text>
</comment>
<dbReference type="AlphaFoldDB" id="A0A7J5YS68"/>